<keyword evidence="9" id="KW-1015">Disulfide bond</keyword>
<evidence type="ECO:0000256" key="15">
    <source>
        <dbReference type="ARBA" id="ARBA00037015"/>
    </source>
</evidence>
<dbReference type="GO" id="GO:0033344">
    <property type="term" value="P:cholesterol efflux"/>
    <property type="evidence" value="ECO:0007669"/>
    <property type="project" value="TreeGrafter"/>
</dbReference>
<evidence type="ECO:0000256" key="1">
    <source>
        <dbReference type="ARBA" id="ARBA00004477"/>
    </source>
</evidence>
<keyword evidence="3" id="KW-0597">Phosphoprotein</keyword>
<feature type="transmembrane region" description="Helical" evidence="21">
    <location>
        <begin position="103"/>
        <end position="124"/>
    </location>
</feature>
<evidence type="ECO:0000256" key="3">
    <source>
        <dbReference type="ARBA" id="ARBA00022553"/>
    </source>
</evidence>
<reference evidence="22 23" key="1">
    <citation type="submission" date="2019-09" db="EMBL/GenBank/DDBJ databases">
        <title>Bird 10,000 Genomes (B10K) Project - Family phase.</title>
        <authorList>
            <person name="Zhang G."/>
        </authorList>
    </citation>
    <scope>NUCLEOTIDE SEQUENCE [LARGE SCALE GENOMIC DNA]</scope>
    <source>
        <strain evidence="22">B10K-DU-002-43</strain>
        <tissue evidence="22">Muscle</tissue>
    </source>
</reference>
<keyword evidence="8 21" id="KW-0472">Membrane</keyword>
<evidence type="ECO:0000256" key="18">
    <source>
        <dbReference type="ARBA" id="ARBA00042375"/>
    </source>
</evidence>
<feature type="transmembrane region" description="Helical" evidence="21">
    <location>
        <begin position="279"/>
        <end position="300"/>
    </location>
</feature>
<dbReference type="PANTHER" id="PTHR10408">
    <property type="entry name" value="STEROL O-ACYLTRANSFERASE"/>
    <property type="match status" value="1"/>
</dbReference>
<evidence type="ECO:0000256" key="17">
    <source>
        <dbReference type="ARBA" id="ARBA00041634"/>
    </source>
</evidence>
<comment type="caution">
    <text evidence="22">The sequence shown here is derived from an EMBL/GenBank/DDBJ whole genome shotgun (WGS) entry which is preliminary data.</text>
</comment>
<keyword evidence="4 22" id="KW-0808">Transferase</keyword>
<evidence type="ECO:0000256" key="8">
    <source>
        <dbReference type="ARBA" id="ARBA00023136"/>
    </source>
</evidence>
<comment type="catalytic activity">
    <reaction evidence="13">
        <text>(9Z,12Z)-octadecadienoyl-CoA + cholesterol = cholesteryl (9Z,12Z)-octadecadienoate + CoA</text>
        <dbReference type="Rhea" id="RHEA:42796"/>
        <dbReference type="ChEBI" id="CHEBI:16113"/>
        <dbReference type="ChEBI" id="CHEBI:41509"/>
        <dbReference type="ChEBI" id="CHEBI:57287"/>
        <dbReference type="ChEBI" id="CHEBI:57383"/>
    </reaction>
    <physiologicalReaction direction="left-to-right" evidence="13">
        <dbReference type="Rhea" id="RHEA:42797"/>
    </physiologicalReaction>
</comment>
<proteinExistence type="inferred from homology"/>
<comment type="catalytic activity">
    <reaction evidence="19">
        <text>octadecanoyl-CoA + cholesterol = cholesteryl octadecanoate + CoA</text>
        <dbReference type="Rhea" id="RHEA:42812"/>
        <dbReference type="ChEBI" id="CHEBI:16113"/>
        <dbReference type="ChEBI" id="CHEBI:57287"/>
        <dbReference type="ChEBI" id="CHEBI:57394"/>
        <dbReference type="ChEBI" id="CHEBI:82750"/>
    </reaction>
    <physiologicalReaction direction="left-to-right" evidence="19">
        <dbReference type="Rhea" id="RHEA:42813"/>
    </physiologicalReaction>
</comment>
<dbReference type="AlphaFoldDB" id="A0A7L1ZSG5"/>
<evidence type="ECO:0000256" key="19">
    <source>
        <dbReference type="ARBA" id="ARBA00048346"/>
    </source>
</evidence>
<keyword evidence="6" id="KW-0256">Endoplasmic reticulum</keyword>
<dbReference type="EMBL" id="VXBY01001664">
    <property type="protein sequence ID" value="NXP37801.1"/>
    <property type="molecule type" value="Genomic_DNA"/>
</dbReference>
<comment type="catalytic activity">
    <reaction evidence="12">
        <text>(11Z)-octadecenoyl-CoA + cholesterol = cholesteryl (11Z)-octadecenoate + CoA</text>
        <dbReference type="Rhea" id="RHEA:64324"/>
        <dbReference type="ChEBI" id="CHEBI:16113"/>
        <dbReference type="ChEBI" id="CHEBI:57287"/>
        <dbReference type="ChEBI" id="CHEBI:75121"/>
        <dbReference type="ChEBI" id="CHEBI:88768"/>
    </reaction>
    <physiologicalReaction direction="left-to-right" evidence="12">
        <dbReference type="Rhea" id="RHEA:64325"/>
    </physiologicalReaction>
</comment>
<dbReference type="GO" id="GO:0008203">
    <property type="term" value="P:cholesterol metabolic process"/>
    <property type="evidence" value="ECO:0007669"/>
    <property type="project" value="TreeGrafter"/>
</dbReference>
<evidence type="ECO:0000256" key="16">
    <source>
        <dbReference type="ARBA" id="ARBA00040378"/>
    </source>
</evidence>
<feature type="transmembrane region" description="Helical" evidence="21">
    <location>
        <begin position="434"/>
        <end position="453"/>
    </location>
</feature>
<organism evidence="22 23">
    <name type="scientific">Leiothrix lutea</name>
    <name type="common">Red-billed leiothrix</name>
    <name type="synonym">Sylvia lutea</name>
    <dbReference type="NCBI Taxonomy" id="36275"/>
    <lineage>
        <taxon>Eukaryota</taxon>
        <taxon>Metazoa</taxon>
        <taxon>Chordata</taxon>
        <taxon>Craniata</taxon>
        <taxon>Vertebrata</taxon>
        <taxon>Euteleostomi</taxon>
        <taxon>Archelosauria</taxon>
        <taxon>Archosauria</taxon>
        <taxon>Dinosauria</taxon>
        <taxon>Saurischia</taxon>
        <taxon>Theropoda</taxon>
        <taxon>Coelurosauria</taxon>
        <taxon>Aves</taxon>
        <taxon>Neognathae</taxon>
        <taxon>Neoaves</taxon>
        <taxon>Telluraves</taxon>
        <taxon>Australaves</taxon>
        <taxon>Passeriformes</taxon>
        <taxon>Sylvioidea</taxon>
        <taxon>Leiothrichidae</taxon>
        <taxon>Leiothrix</taxon>
    </lineage>
</organism>
<feature type="transmembrane region" description="Helical" evidence="21">
    <location>
        <begin position="321"/>
        <end position="341"/>
    </location>
</feature>
<dbReference type="Pfam" id="PF03062">
    <property type="entry name" value="MBOAT"/>
    <property type="match status" value="2"/>
</dbReference>
<evidence type="ECO:0000256" key="6">
    <source>
        <dbReference type="ARBA" id="ARBA00022824"/>
    </source>
</evidence>
<name>A0A7L1ZSG5_LEILU</name>
<evidence type="ECO:0000256" key="14">
    <source>
        <dbReference type="ARBA" id="ARBA00036957"/>
    </source>
</evidence>
<keyword evidence="5 21" id="KW-0812">Transmembrane</keyword>
<feature type="non-terminal residue" evidence="22">
    <location>
        <position position="1"/>
    </location>
</feature>
<comment type="subcellular location">
    <subcellularLocation>
        <location evidence="1">Endoplasmic reticulum membrane</location>
        <topology evidence="1">Multi-pass membrane protein</topology>
    </subcellularLocation>
</comment>
<comment type="catalytic activity">
    <reaction evidence="14">
        <text>(7Z)-octadecenoyl-CoA + cholesterol = cholesteryl (7Z)-octadecenoate + CoA</text>
        <dbReference type="Rhea" id="RHEA:64328"/>
        <dbReference type="ChEBI" id="CHEBI:16113"/>
        <dbReference type="ChEBI" id="CHEBI:57287"/>
        <dbReference type="ChEBI" id="CHEBI:152049"/>
        <dbReference type="ChEBI" id="CHEBI:152050"/>
    </reaction>
    <physiologicalReaction direction="left-to-right" evidence="14">
        <dbReference type="Rhea" id="RHEA:64329"/>
    </physiologicalReaction>
</comment>
<evidence type="ECO:0000256" key="12">
    <source>
        <dbReference type="ARBA" id="ARBA00036418"/>
    </source>
</evidence>
<keyword evidence="10 22" id="KW-0012">Acyltransferase</keyword>
<evidence type="ECO:0000313" key="23">
    <source>
        <dbReference type="Proteomes" id="UP000524007"/>
    </source>
</evidence>
<keyword evidence="7 21" id="KW-1133">Transmembrane helix</keyword>
<sequence>SLGWVDVDHVITRKMQLIAEAEQLKPAFMKEVDSHFTEFVNSLVAKSALLDSSSPASLFPASSAEKELHKAKNSRAPPEHGKIFTARRSLLDELFEVSHIRTIYHMFIALLIVFILSTLLVDFIDEGRLVLGFDLLVFVFGKFPVVFCTWLCMFSATVVVPYNLFVWWAQGYSSSSHRAIHSFFYGMLFTLFQIAGLGFGPTYVAVAYALPPASRFIVILEQVKTELSVKRLQSVLLFFYFPLFPGTVHIPRISQYLYFLFAPTLIYRDNYPRNPTIRWGYVATKFAQVLGSLFYAYYIFVRLCIPQFHNSSQETFNLRGLVLCIFNSILPVFPLCFQDWWNSTSYANYYRTWNVVVHDWLYYYAYRDFLWFFGKKFRAAAMLSVFTVSAAVHEYVLSICFGFFYPVLFCLFSCFGVVFNFTLNDRRKGPFWNVIMWTSLFLGQGVIICLYSQEWYARQYCPTENPTFLDYLKPRSWSCHTKM</sequence>
<dbReference type="PIRSF" id="PIRSF000439">
    <property type="entry name" value="Oat_ACAT_DAG_ARE"/>
    <property type="match status" value="1"/>
</dbReference>
<feature type="transmembrane region" description="Helical" evidence="21">
    <location>
        <begin position="377"/>
        <end position="397"/>
    </location>
</feature>
<evidence type="ECO:0000256" key="2">
    <source>
        <dbReference type="ARBA" id="ARBA00009010"/>
    </source>
</evidence>
<dbReference type="InterPro" id="IPR014371">
    <property type="entry name" value="Oat_ACAT_DAG_ARE"/>
</dbReference>
<dbReference type="GO" id="GO:0005789">
    <property type="term" value="C:endoplasmic reticulum membrane"/>
    <property type="evidence" value="ECO:0007669"/>
    <property type="project" value="UniProtKB-SubCell"/>
</dbReference>
<evidence type="ECO:0000256" key="20">
    <source>
        <dbReference type="PIRSR" id="PIRSR000439-1"/>
    </source>
</evidence>
<feature type="non-terminal residue" evidence="22">
    <location>
        <position position="483"/>
    </location>
</feature>
<evidence type="ECO:0000256" key="7">
    <source>
        <dbReference type="ARBA" id="ARBA00022989"/>
    </source>
</evidence>
<dbReference type="PANTHER" id="PTHR10408:SF6">
    <property type="entry name" value="STEROL O-ACYLTRANSFERASE 1"/>
    <property type="match status" value="1"/>
</dbReference>
<dbReference type="GO" id="GO:0034736">
    <property type="term" value="F:cholesterol O-acyltransferase activity"/>
    <property type="evidence" value="ECO:0007669"/>
    <property type="project" value="TreeGrafter"/>
</dbReference>
<keyword evidence="23" id="KW-1185">Reference proteome</keyword>
<protein>
    <recommendedName>
        <fullName evidence="16">Sterol O-acyltransferase 1</fullName>
    </recommendedName>
    <alternativeName>
        <fullName evidence="17">Acyl-coenzyme A:cholesterol acyltransferase 1</fullName>
    </alternativeName>
    <alternativeName>
        <fullName evidence="18">Cholesterol acyltransferase 1</fullName>
    </alternativeName>
</protein>
<comment type="catalytic activity">
    <reaction evidence="11">
        <text>cholesterol + hexadecanoyl-CoA = cholesteryl hexadecanoate + CoA</text>
        <dbReference type="Rhea" id="RHEA:42792"/>
        <dbReference type="ChEBI" id="CHEBI:3663"/>
        <dbReference type="ChEBI" id="CHEBI:16113"/>
        <dbReference type="ChEBI" id="CHEBI:57287"/>
        <dbReference type="ChEBI" id="CHEBI:57379"/>
    </reaction>
    <physiologicalReaction direction="left-to-right" evidence="11">
        <dbReference type="Rhea" id="RHEA:42793"/>
    </physiologicalReaction>
</comment>
<comment type="catalytic activity">
    <reaction evidence="15">
        <text>(9Z)-hexadecenoyl-CoA + cholesterol = cholesteryl (9Z)-hexadecenoate + CoA</text>
        <dbReference type="Rhea" id="RHEA:64320"/>
        <dbReference type="ChEBI" id="CHEBI:16113"/>
        <dbReference type="ChEBI" id="CHEBI:57287"/>
        <dbReference type="ChEBI" id="CHEBI:61540"/>
        <dbReference type="ChEBI" id="CHEBI:84323"/>
    </reaction>
    <physiologicalReaction direction="left-to-right" evidence="15">
        <dbReference type="Rhea" id="RHEA:64321"/>
    </physiologicalReaction>
</comment>
<accession>A0A7L1ZSG5</accession>
<feature type="transmembrane region" description="Helical" evidence="21">
    <location>
        <begin position="144"/>
        <end position="168"/>
    </location>
</feature>
<evidence type="ECO:0000256" key="10">
    <source>
        <dbReference type="ARBA" id="ARBA00023315"/>
    </source>
</evidence>
<dbReference type="GO" id="GO:0015485">
    <property type="term" value="F:cholesterol binding"/>
    <property type="evidence" value="ECO:0007669"/>
    <property type="project" value="TreeGrafter"/>
</dbReference>
<feature type="transmembrane region" description="Helical" evidence="21">
    <location>
        <begin position="403"/>
        <end position="422"/>
    </location>
</feature>
<dbReference type="InterPro" id="IPR004299">
    <property type="entry name" value="MBOAT_fam"/>
</dbReference>
<evidence type="ECO:0000256" key="11">
    <source>
        <dbReference type="ARBA" id="ARBA00036161"/>
    </source>
</evidence>
<feature type="active site" evidence="20">
    <location>
        <position position="393"/>
    </location>
</feature>
<evidence type="ECO:0000313" key="22">
    <source>
        <dbReference type="EMBL" id="NXP37801.1"/>
    </source>
</evidence>
<evidence type="ECO:0000256" key="5">
    <source>
        <dbReference type="ARBA" id="ARBA00022692"/>
    </source>
</evidence>
<gene>
    <name evidence="22" type="primary">Soat1</name>
    <name evidence="22" type="ORF">LEILUT_R09366</name>
</gene>
<comment type="similarity">
    <text evidence="2">Belongs to the membrane-bound acyltransferase family. Sterol o-acyltransferase subfamily.</text>
</comment>
<evidence type="ECO:0000256" key="21">
    <source>
        <dbReference type="SAM" id="Phobius"/>
    </source>
</evidence>
<evidence type="ECO:0000256" key="13">
    <source>
        <dbReference type="ARBA" id="ARBA00036867"/>
    </source>
</evidence>
<dbReference type="GO" id="GO:0000062">
    <property type="term" value="F:fatty-acyl-CoA binding"/>
    <property type="evidence" value="ECO:0007669"/>
    <property type="project" value="TreeGrafter"/>
</dbReference>
<feature type="transmembrane region" description="Helical" evidence="21">
    <location>
        <begin position="235"/>
        <end position="259"/>
    </location>
</feature>
<evidence type="ECO:0000256" key="4">
    <source>
        <dbReference type="ARBA" id="ARBA00022679"/>
    </source>
</evidence>
<dbReference type="Proteomes" id="UP000524007">
    <property type="component" value="Unassembled WGS sequence"/>
</dbReference>
<evidence type="ECO:0000256" key="9">
    <source>
        <dbReference type="ARBA" id="ARBA00023157"/>
    </source>
</evidence>